<feature type="compositionally biased region" description="Basic and acidic residues" evidence="5">
    <location>
        <begin position="1370"/>
        <end position="1381"/>
    </location>
</feature>
<feature type="region of interest" description="Disordered" evidence="5">
    <location>
        <begin position="1263"/>
        <end position="1297"/>
    </location>
</feature>
<keyword evidence="11" id="KW-1185">Reference proteome</keyword>
<dbReference type="InterPro" id="IPR011625">
    <property type="entry name" value="A2M_N_BRD"/>
</dbReference>
<proteinExistence type="predicted"/>
<dbReference type="InterPro" id="IPR008930">
    <property type="entry name" value="Terpenoid_cyclase/PrenylTrfase"/>
</dbReference>
<feature type="region of interest" description="Disordered" evidence="5">
    <location>
        <begin position="1369"/>
        <end position="1389"/>
    </location>
</feature>
<dbReference type="EMBL" id="CAJNOR010001741">
    <property type="protein sequence ID" value="CAF1192291.1"/>
    <property type="molecule type" value="Genomic_DNA"/>
</dbReference>
<dbReference type="GO" id="GO:0005524">
    <property type="term" value="F:ATP binding"/>
    <property type="evidence" value="ECO:0007669"/>
    <property type="project" value="UniProtKB-KW"/>
</dbReference>
<feature type="compositionally biased region" description="Basic and acidic residues" evidence="5">
    <location>
        <begin position="1465"/>
        <end position="1476"/>
    </location>
</feature>
<feature type="domain" description="Kinesin motor" evidence="6">
    <location>
        <begin position="1928"/>
        <end position="2245"/>
    </location>
</feature>
<dbReference type="PROSITE" id="PS50068">
    <property type="entry name" value="LDLRA_2"/>
    <property type="match status" value="1"/>
</dbReference>
<name>A0A814VRD5_ADIRI</name>
<dbReference type="Pfam" id="PF07678">
    <property type="entry name" value="TED_complement"/>
    <property type="match status" value="1"/>
</dbReference>
<dbReference type="Gene3D" id="4.10.400.10">
    <property type="entry name" value="Low-density Lipoprotein Receptor"/>
    <property type="match status" value="1"/>
</dbReference>
<organism evidence="10 11">
    <name type="scientific">Adineta ricciae</name>
    <name type="common">Rotifer</name>
    <dbReference type="NCBI Taxonomy" id="249248"/>
    <lineage>
        <taxon>Eukaryota</taxon>
        <taxon>Metazoa</taxon>
        <taxon>Spiralia</taxon>
        <taxon>Gnathifera</taxon>
        <taxon>Rotifera</taxon>
        <taxon>Eurotatoria</taxon>
        <taxon>Bdelloidea</taxon>
        <taxon>Adinetida</taxon>
        <taxon>Adinetidae</taxon>
        <taxon>Adineta</taxon>
    </lineage>
</organism>
<evidence type="ECO:0000256" key="3">
    <source>
        <dbReference type="ARBA" id="ARBA00023157"/>
    </source>
</evidence>
<feature type="compositionally biased region" description="Basic and acidic residues" evidence="5">
    <location>
        <begin position="1155"/>
        <end position="1167"/>
    </location>
</feature>
<dbReference type="InterPro" id="IPR013783">
    <property type="entry name" value="Ig-like_fold"/>
</dbReference>
<keyword evidence="2" id="KW-0067">ATP-binding</keyword>
<dbReference type="SUPFAM" id="SSF49410">
    <property type="entry name" value="Alpha-macroglobulin receptor domain"/>
    <property type="match status" value="1"/>
</dbReference>
<dbReference type="InterPro" id="IPR009048">
    <property type="entry name" value="A-macroglobulin_rcpt-bd"/>
</dbReference>
<dbReference type="InterPro" id="IPR027417">
    <property type="entry name" value="P-loop_NTPase"/>
</dbReference>
<dbReference type="CDD" id="cd02891">
    <property type="entry name" value="A2M_like"/>
    <property type="match status" value="1"/>
</dbReference>
<dbReference type="SMART" id="SM01360">
    <property type="entry name" value="A2M"/>
    <property type="match status" value="1"/>
</dbReference>
<evidence type="ECO:0000256" key="1">
    <source>
        <dbReference type="ARBA" id="ARBA00022741"/>
    </source>
</evidence>
<dbReference type="SUPFAM" id="SSF57424">
    <property type="entry name" value="LDL receptor-like module"/>
    <property type="match status" value="1"/>
</dbReference>
<dbReference type="Gene3D" id="2.60.40.1930">
    <property type="match status" value="2"/>
</dbReference>
<feature type="region of interest" description="Disordered" evidence="5">
    <location>
        <begin position="1311"/>
        <end position="1333"/>
    </location>
</feature>
<feature type="compositionally biased region" description="Polar residues" evidence="5">
    <location>
        <begin position="1141"/>
        <end position="1154"/>
    </location>
</feature>
<feature type="non-terminal residue" evidence="10">
    <location>
        <position position="1"/>
    </location>
</feature>
<dbReference type="Proteomes" id="UP000663828">
    <property type="component" value="Unassembled WGS sequence"/>
</dbReference>
<dbReference type="InterPro" id="IPR001752">
    <property type="entry name" value="Kinesin_motor_dom"/>
</dbReference>
<evidence type="ECO:0000256" key="5">
    <source>
        <dbReference type="SAM" id="MobiDB-lite"/>
    </source>
</evidence>
<feature type="domain" description="Alpha-macroglobulin receptor-binding" evidence="9">
    <location>
        <begin position="3742"/>
        <end position="3833"/>
    </location>
</feature>
<dbReference type="CDD" id="cd00112">
    <property type="entry name" value="LDLa"/>
    <property type="match status" value="1"/>
</dbReference>
<evidence type="ECO:0000259" key="6">
    <source>
        <dbReference type="SMART" id="SM00129"/>
    </source>
</evidence>
<dbReference type="InterPro" id="IPR001599">
    <property type="entry name" value="Macroglobln_a2"/>
</dbReference>
<dbReference type="InterPro" id="IPR036055">
    <property type="entry name" value="LDL_receptor-like_sf"/>
</dbReference>
<dbReference type="GO" id="GO:0003777">
    <property type="term" value="F:microtubule motor activity"/>
    <property type="evidence" value="ECO:0007669"/>
    <property type="project" value="InterPro"/>
</dbReference>
<evidence type="ECO:0000259" key="7">
    <source>
        <dbReference type="SMART" id="SM01359"/>
    </source>
</evidence>
<keyword evidence="3 4" id="KW-1015">Disulfide bond</keyword>
<evidence type="ECO:0000256" key="2">
    <source>
        <dbReference type="ARBA" id="ARBA00022840"/>
    </source>
</evidence>
<dbReference type="SMART" id="SM01359">
    <property type="entry name" value="A2M_N_2"/>
    <property type="match status" value="1"/>
</dbReference>
<dbReference type="InterPro" id="IPR050473">
    <property type="entry name" value="A2M/Complement_sys"/>
</dbReference>
<protein>
    <submittedName>
        <fullName evidence="10">Uncharacterized protein</fullName>
    </submittedName>
</protein>
<feature type="compositionally biased region" description="Basic and acidic residues" evidence="5">
    <location>
        <begin position="949"/>
        <end position="963"/>
    </location>
</feature>
<dbReference type="Gene3D" id="2.60.40.10">
    <property type="entry name" value="Immunoglobulins"/>
    <property type="match status" value="1"/>
</dbReference>
<dbReference type="PANTHER" id="PTHR11412">
    <property type="entry name" value="MACROGLOBULIN / COMPLEMENT"/>
    <property type="match status" value="1"/>
</dbReference>
<feature type="disulfide bond" evidence="4">
    <location>
        <begin position="2994"/>
        <end position="3012"/>
    </location>
</feature>
<feature type="compositionally biased region" description="Basic and acidic residues" evidence="5">
    <location>
        <begin position="1125"/>
        <end position="1139"/>
    </location>
</feature>
<evidence type="ECO:0000313" key="10">
    <source>
        <dbReference type="EMBL" id="CAF1192291.1"/>
    </source>
</evidence>
<dbReference type="SUPFAM" id="SSF48239">
    <property type="entry name" value="Terpenoid cyclases/Protein prenyltransferases"/>
    <property type="match status" value="1"/>
</dbReference>
<feature type="domain" description="Alpha-2-macroglobulin" evidence="8">
    <location>
        <begin position="3049"/>
        <end position="3140"/>
    </location>
</feature>
<sequence length="3835" mass="436373">MDSHRKKNDDNYSILTLNQPRTSLSTTSSNVSLLITLPKSSDRDGDHSMTRSRSLRKPFESTISCYSNTSNSSTITIEKPNQSFSKMTRQEARPLGTCVRQCSCCQQMKHVLLAECTACFRMMDIDLKDCKCQTFMNGNPIDQFYCSVCNTQLTLNSYIICANRTCQTTLSGLVNETIADKSIVCLNITNVSYPNSVHRTVAVQVNTLTNLSPLERLLSTIIGLENEKTSSNFFQSLNTHHTSDLDGLLNKTETKVMLAYNSNRPTKQTLGSTHDLQQVSNFTNAGNADVEASVAPKSPRCLAIMSARKHRSRLTRLLPSQTHKLCQTELTCLTNINQIIGHGAISSTIVIQTNNPERLERQIQVDTLTADACRLHIDAMNEEKIYEVLADRDGQHWSELVHQLMNESSQISPSEIAQQLLDTIEWLHTNRRLNNIPVDQLQRRIRYAMSEFKSFDEDLHRQVNRSTTKASRKTSECSGRMDMAVTVRQIHYRHDRGSTVATHPNWKRYVDRLFEQGHSSDEIERLLREAAAPEAIQNDDQRLQDVFNYINSKERQERLKTGPTGIEFIASQRRPNSVTSSIPQPTPIIQREEAIPNNTTVDKHESTISTNVSIQSQQVPIAKREIVSIIKNASSSKLRKSVTMIATAHCRSDESLATNIKQLVTVMQSNMTELGQMDREKIESLMLHCVKQMNRENKSNENIALAEDILNKLEVLSDQQSNSISSTVDDKSTQINENVVKNTISKPQSADLLSETTLEVKPQSRSMKTQGNAGFIQCRPLPYMSSSEKISTETLKQLLIESAERDPLTKDDDPNDQHKTKIASFQTDDQLHTNESEAIWLNSLLSKISDHPSNTTDLVSTSLSLSIINQTDNSDNNTIGDEVNTFEVVSNVDRVIFNKERVGSNIVPKTNSSISHEPYQMTESKLIQRLPMTFSQELQGTQAPSTSIDEEKTNDSDRDERSDTPTMYTKTSEEGKSSTFVQSIADERTPLDKEPIVVLQQASDTGKHIKALPILPSDGTMIDETNTDIDRIDSEKSSISVGTREDVSLAFLLLIYQDIIRNTLATTEPEKPSASLATSSAFQSFEKSNRIQLPVTVQQFVVPHMIHSCSSFIHLNDRIISQKSKPRDGSTTHSTEKLSADPNNENIDVTSTLNDQERRPANEKMNDTDVDNISKLSTSSTASRIVQPSMNIILSPAEITKIINNAYRGFATLMPNTLELLSSSSSDFSQVFEYDEVGMKQNETPKISTGELSESVILSPETPFLNEESKFHRSTSEETKAANNDDPGTDVHHKLPDKYDYSLSSKKISNESDFSNDTLYNPTTKTKSIDEQPTTELAIKQRYSQSKILAENVQTPSSLSFSYTSTLNHTHTDKEQHDKDTQPTVEDTVSSLSISNHYQSLDRIPVPDATKVKSLSKESIDKTENVNIKPNKGAHMKHDLDEHHQDGRYQSENLKKSLKSDNMDKLKNLGEHNDHTHKQKSGQVNSGSTIRKQSIMPTASTSFAKKTEIEDRNLKSQNSVPGNHNDKSISESTVIESSERTQERTSLSSFNPDKLNNFIPKNFHGEKRPPSSFMPRLLSKRSSKKQPLSIVHSLKPNPVISATDLSISSNGTLSTDHFPSTQSTIYDSNEITPVRKFMKTNHSKDRNTKTPNSDLKRKIFKKSSALLNSTERYKKVPHKKLFKHFDFMHNTELSSDGLMPSHEETSEILIIDDQDDREFTKKSNKNKMLNESRFTSFNLKARGDHQANTIDSSKLPSIEQSCGEHHMSKLSNHLKRHPIIRLPISQIEKFDCGTIGPQLHPSSLTRRLLHLPSIHTNEQQTKESLTDRFYRIMSSEKNDDVYAFESIVNWQTRHSAKTEQNKFQYMCFVDSSTEDTIRGRQYPILMDEIDLIDDPNACTIMNKWAFADVVNTERRKYVQESIPIKQTNKNIKICIRKRPLTQFEENIFKEVDIISITDSHSLVLHIPSITVDNQVFIKNRKFKCDQTFNEHCQINTIYQSTLSPLLDKALNGHKCLYLIGGGRYSGKTSLVRSLIDLLAFDLIRLLSSSDIYIKLLGVCHNRIVDLLQHCSPIRLMKLNQWIMIPDEEYHLKTDQDIDYIVCQVKKRRRYMHQLIQINFYEKDHSTVIGSLMIILLASSQYIYTRNLCSHRRKFLINSLNKTMLSFKRALLGIQQHPDQIRAAFNNDILTRLIHPYVFDAQSHICYVGTLNPGHRHRMATKSTLEFARNLRFCLKRTHRQRHKHEKLSHMGYMRVILWLQFHLFCFIPIILAHQSAEFFPHISQNETNNIDDKSNGLFIYDRADEHISTNHTIHRRQIPLNIISSQLPRIPITPSYIVLGPRTVRPAELVALSVIVLRDEWNPMMVKALISNDDMDVAAAEDLFYVGVPRTLEMRIPKNIRAGTYRLTLEGKLLTGEQKFYNVSQLIFEQKAVSILIQLDRPVYRHETVVQFRCIPIYPDLSGYYHTIDVYVLGPSGHILRKWENQQTTAGMVSLEYPINDAPPEGIWTIKCRVMGYEAIKTFELYEFYYRKFEVNVTVPYYLPTDSPGVGGIVTANYTTGMGVLGYARVVVRARDMSVPYDPRANLLNDVEFDNSVPSFVTTIDDFNGVAGFFIPIATIRNLVPNLDGKEILITALVHDPWWNETNNGTTVVSFYRPGTRLRFLGGPSMVFKPRMLFTTYVSAANADGTKYPPGLNRFIRIYTETDGGPIQPPADYMIDSSAIVCHRFLAPPDPSILFIRLRAELYDNNILVPDSTDEQRAIRYLSPSNSYLQVTSTTETPRVGDFMLFRVNITQYVDFVYYHITSAGRLIFTNILPMDGAKQKTFDVGVSREMAPSAHILVYYVRYDGEIVADSMNFHVNTSSVTNRVNITINRRKDFTGNTIEVLAYASPQSFVAFAGLGLVQTRLFPPGNQFTPVMIYDELYSFDHYSSTSFQQTWNSEMDIPSSRVFFPSQSYGYDAGSTFNSSGMQIFTDVNVQAIQTACAQNGLMQCTDGQCYPPPLRCNGVLNCPDGSDEVNCNSTTTNVYDFTPLYRRLWPYWERELQLDFMWHQQFAYPDGRVQFRTTVPNVIATWVITAVAISRLTGFGVLDAPFIYEGTRQFFIKVEIPPIVRFGEQIGARVDVFNFQSHRIEALIILHASDNYRFVNIDQNGVVTSFAPRLTDGQHHVLVILYPNEVRRLYLPFIPIVAGEVEVMIEGITGVSRDFYREVIKVNYEGLRNYYHTPTVLLLNNLPRQMNEYDVNVTENYILPNQNMWSYVPGSATCEIFVSGDVAGPFFLLGYDEWLNTDNLIQRTTAPADSGLFDFGMMIYNLRYMLQGHGGRAFDQEKLMKVLTFANMEYLRFMAMYTGDNPTEPWRKGSFSQFGFTNESSVVLTSWALMTLRDAVYPEWEEKALFIDPNLRADIVAFLLTVQQPNGSWAELTTSMDRNKFGIRYTNISGTYQQLNLSLTAQALIALQLNVDVRGIPAKFITGAINRGKMWLEKYFRLITDAFDMAIVTYALHVTNSAEQDSAFAMLNYFKKMNENGIYYSNMNLPGMTKTWRNVNPRYGPKPVQTDMEAHAVSATAFVVMTYTYKARVKEVEQSVLWLQSMRNYIGGWSATYDSCIAQRAIVGYAVLRGFEITSYNIRMNLTSGTSIEQNYDPIFITDENLIEAQVRDVERVWSVVYIDGFGNGYALIQMHVGVNVEFDDLIRRPEYVPFAIDVQPMLSGRNFSVIDYNVCLGWRPENINVLKASRSGTVMIEIQIPTGYRVEEKDLKMMLRGLYTRNLREAENWPGQINFGFDYIDFDPICFQFQAKRWIPVANISRYYEVRAYEWFEPGNMNRSVYTL</sequence>
<dbReference type="Gene3D" id="2.20.130.20">
    <property type="match status" value="1"/>
</dbReference>
<dbReference type="InterPro" id="IPR011626">
    <property type="entry name" value="Alpha-macroglobulin_TED"/>
</dbReference>
<comment type="caution">
    <text evidence="4">Lacks conserved residue(s) required for the propagation of feature annotation.</text>
</comment>
<dbReference type="Pfam" id="PF07677">
    <property type="entry name" value="A2M_recep"/>
    <property type="match status" value="1"/>
</dbReference>
<feature type="compositionally biased region" description="Basic and acidic residues" evidence="5">
    <location>
        <begin position="1415"/>
        <end position="1424"/>
    </location>
</feature>
<feature type="compositionally biased region" description="Basic and acidic residues" evidence="5">
    <location>
        <begin position="1267"/>
        <end position="1280"/>
    </location>
</feature>
<evidence type="ECO:0000259" key="8">
    <source>
        <dbReference type="SMART" id="SM01360"/>
    </source>
</evidence>
<dbReference type="InterPro" id="IPR036961">
    <property type="entry name" value="Kinesin_motor_dom_sf"/>
</dbReference>
<dbReference type="GO" id="GO:0007018">
    <property type="term" value="P:microtubule-based movement"/>
    <property type="evidence" value="ECO:0007669"/>
    <property type="project" value="InterPro"/>
</dbReference>
<dbReference type="GO" id="GO:0004866">
    <property type="term" value="F:endopeptidase inhibitor activity"/>
    <property type="evidence" value="ECO:0007669"/>
    <property type="project" value="InterPro"/>
</dbReference>
<dbReference type="SMART" id="SM00192">
    <property type="entry name" value="LDLa"/>
    <property type="match status" value="1"/>
</dbReference>
<dbReference type="SMART" id="SM00129">
    <property type="entry name" value="KISc"/>
    <property type="match status" value="1"/>
</dbReference>
<dbReference type="GO" id="GO:0008017">
    <property type="term" value="F:microtubule binding"/>
    <property type="evidence" value="ECO:0007669"/>
    <property type="project" value="InterPro"/>
</dbReference>
<dbReference type="InterPro" id="IPR002172">
    <property type="entry name" value="LDrepeatLR_classA_rpt"/>
</dbReference>
<dbReference type="Pfam" id="PF00057">
    <property type="entry name" value="Ldl_recept_a"/>
    <property type="match status" value="1"/>
</dbReference>
<dbReference type="Gene3D" id="1.50.10.20">
    <property type="match status" value="1"/>
</dbReference>
<dbReference type="Pfam" id="PF07703">
    <property type="entry name" value="A2M_BRD"/>
    <property type="match status" value="1"/>
</dbReference>
<feature type="region of interest" description="Disordered" evidence="5">
    <location>
        <begin position="1123"/>
        <end position="1173"/>
    </location>
</feature>
<evidence type="ECO:0000259" key="9">
    <source>
        <dbReference type="SMART" id="SM01361"/>
    </source>
</evidence>
<dbReference type="Pfam" id="PF00207">
    <property type="entry name" value="A2M"/>
    <property type="match status" value="1"/>
</dbReference>
<accession>A0A814VRD5</accession>
<feature type="region of interest" description="Disordered" evidence="5">
    <location>
        <begin position="1413"/>
        <end position="1438"/>
    </location>
</feature>
<dbReference type="PANTHER" id="PTHR11412:SF146">
    <property type="entry name" value="CD109 ANTIGEN"/>
    <property type="match status" value="1"/>
</dbReference>
<gene>
    <name evidence="10" type="ORF">XAT740_LOCUS23189</name>
</gene>
<feature type="region of interest" description="Disordered" evidence="5">
    <location>
        <begin position="937"/>
        <end position="978"/>
    </location>
</feature>
<feature type="compositionally biased region" description="Polar residues" evidence="5">
    <location>
        <begin position="1481"/>
        <end position="1504"/>
    </location>
</feature>
<feature type="compositionally biased region" description="Polar residues" evidence="5">
    <location>
        <begin position="937"/>
        <end position="947"/>
    </location>
</feature>
<keyword evidence="1" id="KW-0547">Nucleotide-binding</keyword>
<reference evidence="10" key="1">
    <citation type="submission" date="2021-02" db="EMBL/GenBank/DDBJ databases">
        <authorList>
            <person name="Nowell W R."/>
        </authorList>
    </citation>
    <scope>NUCLEOTIDE SEQUENCE</scope>
</reference>
<feature type="compositionally biased region" description="Basic and acidic residues" evidence="5">
    <location>
        <begin position="1505"/>
        <end position="1514"/>
    </location>
</feature>
<feature type="disulfide bond" evidence="4">
    <location>
        <begin position="3006"/>
        <end position="3021"/>
    </location>
</feature>
<evidence type="ECO:0000256" key="4">
    <source>
        <dbReference type="PROSITE-ProRule" id="PRU00124"/>
    </source>
</evidence>
<feature type="non-terminal residue" evidence="10">
    <location>
        <position position="3835"/>
    </location>
</feature>
<dbReference type="SMART" id="SM01361">
    <property type="entry name" value="A2M_recep"/>
    <property type="match status" value="1"/>
</dbReference>
<feature type="domain" description="Alpha-2-macroglobulin bait region" evidence="7">
    <location>
        <begin position="2773"/>
        <end position="2907"/>
    </location>
</feature>
<dbReference type="Gene3D" id="2.60.40.2950">
    <property type="match status" value="1"/>
</dbReference>
<dbReference type="InterPro" id="IPR036595">
    <property type="entry name" value="A-macroglobulin_rcpt-bd_sf"/>
</dbReference>
<feature type="region of interest" description="Disordered" evidence="5">
    <location>
        <begin position="1465"/>
        <end position="1588"/>
    </location>
</feature>
<dbReference type="Gene3D" id="2.60.40.690">
    <property type="entry name" value="Alpha-macroglobulin, receptor-binding domain"/>
    <property type="match status" value="1"/>
</dbReference>
<dbReference type="Gene3D" id="3.40.850.10">
    <property type="entry name" value="Kinesin motor domain"/>
    <property type="match status" value="1"/>
</dbReference>
<comment type="caution">
    <text evidence="10">The sequence shown here is derived from an EMBL/GenBank/DDBJ whole genome shotgun (WGS) entry which is preliminary data.</text>
</comment>
<dbReference type="GO" id="GO:0005615">
    <property type="term" value="C:extracellular space"/>
    <property type="evidence" value="ECO:0007669"/>
    <property type="project" value="InterPro"/>
</dbReference>
<evidence type="ECO:0000313" key="11">
    <source>
        <dbReference type="Proteomes" id="UP000663828"/>
    </source>
</evidence>
<dbReference type="SUPFAM" id="SSF52540">
    <property type="entry name" value="P-loop containing nucleoside triphosphate hydrolases"/>
    <property type="match status" value="1"/>
</dbReference>